<organism evidence="2">
    <name type="scientific">hydrothermal vent metagenome</name>
    <dbReference type="NCBI Taxonomy" id="652676"/>
    <lineage>
        <taxon>unclassified sequences</taxon>
        <taxon>metagenomes</taxon>
        <taxon>ecological metagenomes</taxon>
    </lineage>
</organism>
<accession>A0A3B1E745</accession>
<feature type="region of interest" description="Disordered" evidence="1">
    <location>
        <begin position="207"/>
        <end position="229"/>
    </location>
</feature>
<sequence>KEVKIKFYVDQFGKHGSQADMKWLYIARTFNLASTAKIPEQKDQPLDYRIYCLFAKHQVLQFTKDPALLKRFYEGTIWYKPYDGFFGKDRHDKVFGHGALGLTVRVIHERMKDIKKESYWGCARNFMLLAYATGREDLLKNIKPEKLYPQYVKWEKWMLKERNGAYLRASSKEPRWVLDKGEKKRQEMYFPFLENEQMELPPLKIKPKYPFPDWKGPKPGTPAEHRETE</sequence>
<reference evidence="2" key="1">
    <citation type="submission" date="2018-06" db="EMBL/GenBank/DDBJ databases">
        <authorList>
            <person name="Zhirakovskaya E."/>
        </authorList>
    </citation>
    <scope>NUCLEOTIDE SEQUENCE</scope>
</reference>
<dbReference type="EMBL" id="UOGL01000316">
    <property type="protein sequence ID" value="VAX39247.1"/>
    <property type="molecule type" value="Genomic_DNA"/>
</dbReference>
<proteinExistence type="predicted"/>
<protein>
    <submittedName>
        <fullName evidence="2">Uncharacterized protein</fullName>
    </submittedName>
</protein>
<dbReference type="AlphaFoldDB" id="A0A3B1E745"/>
<gene>
    <name evidence="2" type="ORF">MNBD_PLANCTO02-909</name>
</gene>
<evidence type="ECO:0000313" key="2">
    <source>
        <dbReference type="EMBL" id="VAX39247.1"/>
    </source>
</evidence>
<name>A0A3B1E745_9ZZZZ</name>
<evidence type="ECO:0000256" key="1">
    <source>
        <dbReference type="SAM" id="MobiDB-lite"/>
    </source>
</evidence>
<feature type="non-terminal residue" evidence="2">
    <location>
        <position position="1"/>
    </location>
</feature>